<gene>
    <name evidence="4" type="ORF">VN97_g1831</name>
</gene>
<dbReference type="Gene3D" id="1.25.40.20">
    <property type="entry name" value="Ankyrin repeat-containing domain"/>
    <property type="match status" value="2"/>
</dbReference>
<dbReference type="AlphaFoldDB" id="A0AAI9TRL3"/>
<dbReference type="Proteomes" id="UP001227192">
    <property type="component" value="Unassembled WGS sequence"/>
</dbReference>
<dbReference type="EMBL" id="LACB01000032">
    <property type="protein sequence ID" value="KAJ9491434.1"/>
    <property type="molecule type" value="Genomic_DNA"/>
</dbReference>
<protein>
    <recommendedName>
        <fullName evidence="6">Ankyrin</fullName>
    </recommendedName>
</protein>
<evidence type="ECO:0000256" key="1">
    <source>
        <dbReference type="ARBA" id="ARBA00022737"/>
    </source>
</evidence>
<dbReference type="InterPro" id="IPR002110">
    <property type="entry name" value="Ankyrin_rpt"/>
</dbReference>
<reference evidence="4" key="2">
    <citation type="journal article" date="2016" name="Fungal Biol.">
        <title>Ochratoxin A production by Penicillium thymicola.</title>
        <authorList>
            <person name="Nguyen H.D.T."/>
            <person name="McMullin D.R."/>
            <person name="Ponomareva E."/>
            <person name="Riley R."/>
            <person name="Pomraning K.R."/>
            <person name="Baker S.E."/>
            <person name="Seifert K.A."/>
        </authorList>
    </citation>
    <scope>NUCLEOTIDE SEQUENCE</scope>
    <source>
        <strain evidence="4">DAOM 180753</strain>
    </source>
</reference>
<dbReference type="PROSITE" id="PS50297">
    <property type="entry name" value="ANK_REP_REGION"/>
    <property type="match status" value="2"/>
</dbReference>
<reference evidence="4" key="1">
    <citation type="submission" date="2015-06" db="EMBL/GenBank/DDBJ databases">
        <authorList>
            <person name="Nguyen H."/>
        </authorList>
    </citation>
    <scope>NUCLEOTIDE SEQUENCE</scope>
    <source>
        <strain evidence="4">DAOM 180753</strain>
    </source>
</reference>
<dbReference type="Pfam" id="PF12796">
    <property type="entry name" value="Ank_2"/>
    <property type="match status" value="2"/>
</dbReference>
<dbReference type="PANTHER" id="PTHR24180:SF45">
    <property type="entry name" value="POLY [ADP-RIBOSE] POLYMERASE TANKYRASE"/>
    <property type="match status" value="1"/>
</dbReference>
<dbReference type="PROSITE" id="PS50088">
    <property type="entry name" value="ANK_REPEAT"/>
    <property type="match status" value="2"/>
</dbReference>
<keyword evidence="1" id="KW-0677">Repeat</keyword>
<dbReference type="SMART" id="SM00248">
    <property type="entry name" value="ANK"/>
    <property type="match status" value="4"/>
</dbReference>
<evidence type="ECO:0000313" key="4">
    <source>
        <dbReference type="EMBL" id="KAJ9491434.1"/>
    </source>
</evidence>
<comment type="caution">
    <text evidence="4">The sequence shown here is derived from an EMBL/GenBank/DDBJ whole genome shotgun (WGS) entry which is preliminary data.</text>
</comment>
<evidence type="ECO:0000256" key="2">
    <source>
        <dbReference type="ARBA" id="ARBA00023043"/>
    </source>
</evidence>
<dbReference type="InterPro" id="IPR051637">
    <property type="entry name" value="Ank_repeat_dom-contain_49"/>
</dbReference>
<keyword evidence="5" id="KW-1185">Reference proteome</keyword>
<name>A0AAI9TRL3_PENTH</name>
<sequence>MMTEYSACITYPKASITPPPTPSHAPIQALQDLERFCIQGNPERFQSTINSSSIGGSLHHSNTVNLSGVMIQAIKLGRTCFVKELLRYGVPLFPVYIHEAIKTKTNAKDILEILFENGWDINHPMGAMDPPILSNALDDFEMTTWLLDHGADPNHRCNIDFTPLSYAVEHASLPIVRLLLNRGGDVTKGQVLHHAVARDSDVVEVLKLLLDQGAPINGIMYRDHQPSWDMYFFMGETPLHKAVFFRKIDVIHYLLAEGADLNVEDARNQTVIQCADEDIRREITGWSRY</sequence>
<keyword evidence="2 3" id="KW-0040">ANK repeat</keyword>
<feature type="repeat" description="ANK" evidence="3">
    <location>
        <begin position="234"/>
        <end position="266"/>
    </location>
</feature>
<proteinExistence type="predicted"/>
<feature type="repeat" description="ANK" evidence="3">
    <location>
        <begin position="159"/>
        <end position="191"/>
    </location>
</feature>
<evidence type="ECO:0000313" key="5">
    <source>
        <dbReference type="Proteomes" id="UP001227192"/>
    </source>
</evidence>
<organism evidence="4 5">
    <name type="scientific">Penicillium thymicola</name>
    <dbReference type="NCBI Taxonomy" id="293382"/>
    <lineage>
        <taxon>Eukaryota</taxon>
        <taxon>Fungi</taxon>
        <taxon>Dikarya</taxon>
        <taxon>Ascomycota</taxon>
        <taxon>Pezizomycotina</taxon>
        <taxon>Eurotiomycetes</taxon>
        <taxon>Eurotiomycetidae</taxon>
        <taxon>Eurotiales</taxon>
        <taxon>Aspergillaceae</taxon>
        <taxon>Penicillium</taxon>
    </lineage>
</organism>
<dbReference type="InterPro" id="IPR036770">
    <property type="entry name" value="Ankyrin_rpt-contain_sf"/>
</dbReference>
<evidence type="ECO:0008006" key="6">
    <source>
        <dbReference type="Google" id="ProtNLM"/>
    </source>
</evidence>
<dbReference type="PANTHER" id="PTHR24180">
    <property type="entry name" value="CYCLIN-DEPENDENT KINASE INHIBITOR 2C-RELATED"/>
    <property type="match status" value="1"/>
</dbReference>
<evidence type="ECO:0000256" key="3">
    <source>
        <dbReference type="PROSITE-ProRule" id="PRU00023"/>
    </source>
</evidence>
<dbReference type="SUPFAM" id="SSF48403">
    <property type="entry name" value="Ankyrin repeat"/>
    <property type="match status" value="1"/>
</dbReference>
<accession>A0AAI9TRL3</accession>